<dbReference type="Gene3D" id="1.10.287.1080">
    <property type="entry name" value="MazG-like"/>
    <property type="match status" value="1"/>
</dbReference>
<dbReference type="RefSeq" id="WP_125569359.1">
    <property type="nucleotide sequence ID" value="NZ_AP019307.1"/>
</dbReference>
<keyword evidence="3" id="KW-1185">Reference proteome</keyword>
<dbReference type="GO" id="GO:0046047">
    <property type="term" value="P:TTP catabolic process"/>
    <property type="evidence" value="ECO:0007669"/>
    <property type="project" value="TreeGrafter"/>
</dbReference>
<dbReference type="InterPro" id="IPR004518">
    <property type="entry name" value="MazG-like_dom"/>
</dbReference>
<evidence type="ECO:0000259" key="1">
    <source>
        <dbReference type="Pfam" id="PF03819"/>
    </source>
</evidence>
<feature type="domain" description="NTP pyrophosphohydrolase MazG-like" evidence="1">
    <location>
        <begin position="34"/>
        <end position="107"/>
    </location>
</feature>
<accession>A0A3G9J044</accession>
<organism evidence="2 3">
    <name type="scientific">Nocardioides baekrokdamisoli</name>
    <dbReference type="NCBI Taxonomy" id="1804624"/>
    <lineage>
        <taxon>Bacteria</taxon>
        <taxon>Bacillati</taxon>
        <taxon>Actinomycetota</taxon>
        <taxon>Actinomycetes</taxon>
        <taxon>Propionibacteriales</taxon>
        <taxon>Nocardioidaceae</taxon>
        <taxon>Nocardioides</taxon>
    </lineage>
</organism>
<dbReference type="AlphaFoldDB" id="A0A3G9J044"/>
<dbReference type="InterPro" id="IPR011551">
    <property type="entry name" value="NTP_PyrPHydrolase_MazG"/>
</dbReference>
<name>A0A3G9J044_9ACTN</name>
<reference evidence="2 3" key="1">
    <citation type="submission" date="2018-11" db="EMBL/GenBank/DDBJ databases">
        <title>Complete genome sequence of Nocardioides baekrokdamisoli strain KCTC 39748.</title>
        <authorList>
            <person name="Kang S.W."/>
            <person name="Lee K.C."/>
            <person name="Kim K.K."/>
            <person name="Kim J.S."/>
            <person name="Kim D.S."/>
            <person name="Ko S.H."/>
            <person name="Yang S.H."/>
            <person name="Shin Y.K."/>
            <person name="Lee J.S."/>
        </authorList>
    </citation>
    <scope>NUCLEOTIDE SEQUENCE [LARGE SCALE GENOMIC DNA]</scope>
    <source>
        <strain evidence="2 3">KCTC 39748</strain>
    </source>
</reference>
<dbReference type="SUPFAM" id="SSF101386">
    <property type="entry name" value="all-alpha NTP pyrophosphatases"/>
    <property type="match status" value="1"/>
</dbReference>
<protein>
    <recommendedName>
        <fullName evidence="1">NTP pyrophosphohydrolase MazG-like domain-containing protein</fullName>
    </recommendedName>
</protein>
<dbReference type="GO" id="GO:0006203">
    <property type="term" value="P:dGTP catabolic process"/>
    <property type="evidence" value="ECO:0007669"/>
    <property type="project" value="TreeGrafter"/>
</dbReference>
<dbReference type="EMBL" id="AP019307">
    <property type="protein sequence ID" value="BBH17983.1"/>
    <property type="molecule type" value="Genomic_DNA"/>
</dbReference>
<dbReference type="GO" id="GO:0047429">
    <property type="term" value="F:nucleoside triphosphate diphosphatase activity"/>
    <property type="evidence" value="ECO:0007669"/>
    <property type="project" value="TreeGrafter"/>
</dbReference>
<dbReference type="PANTHER" id="PTHR30522">
    <property type="entry name" value="NUCLEOSIDE TRIPHOSPHATE PYROPHOSPHOHYDROLASE"/>
    <property type="match status" value="1"/>
</dbReference>
<proteinExistence type="predicted"/>
<sequence>MTNRSAQDGAGAGLVDFLHLMRRMRAEDAWKAAQSHRSLARYLLEEAHETVEAIESGDLEHLKEELGDLLLQVYFQVVIAEDAGEFTMDDVVDELTAKMVRRNPHIFEPGEGPRPTYDELVESWQAVKTAEKPHRSSPADGIPASLPALLYADKVLNRTTYIPGDGELGDRLLALAAEAHEQGLDPEQELREAVRRLVDQPPA</sequence>
<dbReference type="Proteomes" id="UP000271573">
    <property type="component" value="Chromosome"/>
</dbReference>
<dbReference type="GO" id="GO:0046061">
    <property type="term" value="P:dATP catabolic process"/>
    <property type="evidence" value="ECO:0007669"/>
    <property type="project" value="TreeGrafter"/>
</dbReference>
<dbReference type="GO" id="GO:0046081">
    <property type="term" value="P:dUTP catabolic process"/>
    <property type="evidence" value="ECO:0007669"/>
    <property type="project" value="TreeGrafter"/>
</dbReference>
<dbReference type="PANTHER" id="PTHR30522:SF0">
    <property type="entry name" value="NUCLEOSIDE TRIPHOSPHATE PYROPHOSPHOHYDROLASE"/>
    <property type="match status" value="1"/>
</dbReference>
<dbReference type="Pfam" id="PF03819">
    <property type="entry name" value="MazG"/>
    <property type="match status" value="1"/>
</dbReference>
<dbReference type="GO" id="GO:0046052">
    <property type="term" value="P:UTP catabolic process"/>
    <property type="evidence" value="ECO:0007669"/>
    <property type="project" value="TreeGrafter"/>
</dbReference>
<dbReference type="CDD" id="cd11528">
    <property type="entry name" value="NTP-PPase_MazG_Nterm"/>
    <property type="match status" value="1"/>
</dbReference>
<evidence type="ECO:0000313" key="2">
    <source>
        <dbReference type="EMBL" id="BBH17983.1"/>
    </source>
</evidence>
<dbReference type="OrthoDB" id="9808939at2"/>
<dbReference type="KEGG" id="nbe:Back2_22700"/>
<dbReference type="GO" id="GO:0046076">
    <property type="term" value="P:dTTP catabolic process"/>
    <property type="evidence" value="ECO:0007669"/>
    <property type="project" value="TreeGrafter"/>
</dbReference>
<dbReference type="InterPro" id="IPR048015">
    <property type="entry name" value="NTP-PPase_MazG-like_N"/>
</dbReference>
<evidence type="ECO:0000313" key="3">
    <source>
        <dbReference type="Proteomes" id="UP000271573"/>
    </source>
</evidence>
<gene>
    <name evidence="2" type="ORF">Back2_22700</name>
</gene>